<evidence type="ECO:0000256" key="1">
    <source>
        <dbReference type="PROSITE-ProRule" id="PRU00047"/>
    </source>
</evidence>
<evidence type="ECO:0000313" key="4">
    <source>
        <dbReference type="Proteomes" id="UP001237642"/>
    </source>
</evidence>
<reference evidence="3" key="2">
    <citation type="submission" date="2023-05" db="EMBL/GenBank/DDBJ databases">
        <authorList>
            <person name="Schelkunov M.I."/>
        </authorList>
    </citation>
    <scope>NUCLEOTIDE SEQUENCE</scope>
    <source>
        <strain evidence="3">Hsosn_3</strain>
        <tissue evidence="3">Leaf</tissue>
    </source>
</reference>
<sequence>MLHNVVLELRSLHSIMSYMGNISTAGQGIGLPESQVGQFGNQNVGYSVASTGTTTIYMRCSTCGQMGHISIKCPAAMDGQEHSLGGRFSRTISGYGSGNILLVLAVVASLIKFSNLLEMKFKGLIFFDKNTKEIIIKEIDIERKFEMYLSLLSLV</sequence>
<accession>A0AAD8IH48</accession>
<dbReference type="Proteomes" id="UP001237642">
    <property type="component" value="Unassembled WGS sequence"/>
</dbReference>
<keyword evidence="4" id="KW-1185">Reference proteome</keyword>
<dbReference type="SMART" id="SM00343">
    <property type="entry name" value="ZnF_C2HC"/>
    <property type="match status" value="1"/>
</dbReference>
<keyword evidence="1" id="KW-0862">Zinc</keyword>
<reference evidence="3" key="1">
    <citation type="submission" date="2023-02" db="EMBL/GenBank/DDBJ databases">
        <title>Genome of toxic invasive species Heracleum sosnowskyi carries increased number of genes despite the absence of recent whole-genome duplications.</title>
        <authorList>
            <person name="Schelkunov M."/>
            <person name="Shtratnikova V."/>
            <person name="Makarenko M."/>
            <person name="Klepikova A."/>
            <person name="Omelchenko D."/>
            <person name="Novikova G."/>
            <person name="Obukhova E."/>
            <person name="Bogdanov V."/>
            <person name="Penin A."/>
            <person name="Logacheva M."/>
        </authorList>
    </citation>
    <scope>NUCLEOTIDE SEQUENCE</scope>
    <source>
        <strain evidence="3">Hsosn_3</strain>
        <tissue evidence="3">Leaf</tissue>
    </source>
</reference>
<dbReference type="EMBL" id="JAUIZM010000005">
    <property type="protein sequence ID" value="KAK1385762.1"/>
    <property type="molecule type" value="Genomic_DNA"/>
</dbReference>
<evidence type="ECO:0000259" key="2">
    <source>
        <dbReference type="PROSITE" id="PS50158"/>
    </source>
</evidence>
<keyword evidence="1" id="KW-0479">Metal-binding</keyword>
<protein>
    <recommendedName>
        <fullName evidence="2">CCHC-type domain-containing protein</fullName>
    </recommendedName>
</protein>
<proteinExistence type="predicted"/>
<evidence type="ECO:0000313" key="3">
    <source>
        <dbReference type="EMBL" id="KAK1385762.1"/>
    </source>
</evidence>
<dbReference type="GO" id="GO:0003676">
    <property type="term" value="F:nucleic acid binding"/>
    <property type="evidence" value="ECO:0007669"/>
    <property type="project" value="InterPro"/>
</dbReference>
<dbReference type="SUPFAM" id="SSF57756">
    <property type="entry name" value="Retrovirus zinc finger-like domains"/>
    <property type="match status" value="1"/>
</dbReference>
<gene>
    <name evidence="3" type="ORF">POM88_023497</name>
</gene>
<organism evidence="3 4">
    <name type="scientific">Heracleum sosnowskyi</name>
    <dbReference type="NCBI Taxonomy" id="360622"/>
    <lineage>
        <taxon>Eukaryota</taxon>
        <taxon>Viridiplantae</taxon>
        <taxon>Streptophyta</taxon>
        <taxon>Embryophyta</taxon>
        <taxon>Tracheophyta</taxon>
        <taxon>Spermatophyta</taxon>
        <taxon>Magnoliopsida</taxon>
        <taxon>eudicotyledons</taxon>
        <taxon>Gunneridae</taxon>
        <taxon>Pentapetalae</taxon>
        <taxon>asterids</taxon>
        <taxon>campanulids</taxon>
        <taxon>Apiales</taxon>
        <taxon>Apiaceae</taxon>
        <taxon>Apioideae</taxon>
        <taxon>apioid superclade</taxon>
        <taxon>Tordylieae</taxon>
        <taxon>Tordyliinae</taxon>
        <taxon>Heracleum</taxon>
    </lineage>
</organism>
<comment type="caution">
    <text evidence="3">The sequence shown here is derived from an EMBL/GenBank/DDBJ whole genome shotgun (WGS) entry which is preliminary data.</text>
</comment>
<dbReference type="Pfam" id="PF00098">
    <property type="entry name" value="zf-CCHC"/>
    <property type="match status" value="1"/>
</dbReference>
<feature type="domain" description="CCHC-type" evidence="2">
    <location>
        <begin position="59"/>
        <end position="74"/>
    </location>
</feature>
<dbReference type="PROSITE" id="PS50158">
    <property type="entry name" value="ZF_CCHC"/>
    <property type="match status" value="1"/>
</dbReference>
<dbReference type="GO" id="GO:0008270">
    <property type="term" value="F:zinc ion binding"/>
    <property type="evidence" value="ECO:0007669"/>
    <property type="project" value="UniProtKB-KW"/>
</dbReference>
<dbReference type="AlphaFoldDB" id="A0AAD8IH48"/>
<dbReference type="InterPro" id="IPR001878">
    <property type="entry name" value="Znf_CCHC"/>
</dbReference>
<dbReference type="InterPro" id="IPR036875">
    <property type="entry name" value="Znf_CCHC_sf"/>
</dbReference>
<name>A0AAD8IH48_9APIA</name>
<keyword evidence="1" id="KW-0863">Zinc-finger</keyword>